<dbReference type="SUPFAM" id="SSF56059">
    <property type="entry name" value="Glutathione synthetase ATP-binding domain-like"/>
    <property type="match status" value="1"/>
</dbReference>
<proteinExistence type="predicted"/>
<accession>A0ABP7S6Z7</accession>
<gene>
    <name evidence="1" type="ORF">GCM10022211_21350</name>
</gene>
<comment type="caution">
    <text evidence="1">The sequence shown here is derived from an EMBL/GenBank/DDBJ whole genome shotgun (WGS) entry which is preliminary data.</text>
</comment>
<name>A0ABP7S6Z7_9SPHN</name>
<keyword evidence="2" id="KW-1185">Reference proteome</keyword>
<dbReference type="Gene3D" id="3.30.470.20">
    <property type="entry name" value="ATP-grasp fold, B domain"/>
    <property type="match status" value="1"/>
</dbReference>
<organism evidence="1 2">
    <name type="scientific">Sphingomonas humi</name>
    <dbReference type="NCBI Taxonomy" id="335630"/>
    <lineage>
        <taxon>Bacteria</taxon>
        <taxon>Pseudomonadati</taxon>
        <taxon>Pseudomonadota</taxon>
        <taxon>Alphaproteobacteria</taxon>
        <taxon>Sphingomonadales</taxon>
        <taxon>Sphingomonadaceae</taxon>
        <taxon>Sphingomonas</taxon>
    </lineage>
</organism>
<evidence type="ECO:0000313" key="1">
    <source>
        <dbReference type="EMBL" id="GAA4007700.1"/>
    </source>
</evidence>
<dbReference type="Pfam" id="PF14305">
    <property type="entry name" value="ATPgrasp_TupA"/>
    <property type="match status" value="1"/>
</dbReference>
<protein>
    <submittedName>
        <fullName evidence="1">ATP-grasp fold amidoligase family protein</fullName>
    </submittedName>
</protein>
<dbReference type="InterPro" id="IPR029465">
    <property type="entry name" value="ATPgrasp_TupA"/>
</dbReference>
<dbReference type="EMBL" id="BAAAZD010000002">
    <property type="protein sequence ID" value="GAA4007700.1"/>
    <property type="molecule type" value="Genomic_DNA"/>
</dbReference>
<dbReference type="Proteomes" id="UP001501310">
    <property type="component" value="Unassembled WGS sequence"/>
</dbReference>
<dbReference type="RefSeq" id="WP_344710256.1">
    <property type="nucleotide sequence ID" value="NZ_BAAAZD010000002.1"/>
</dbReference>
<reference evidence="2" key="1">
    <citation type="journal article" date="2019" name="Int. J. Syst. Evol. Microbiol.">
        <title>The Global Catalogue of Microorganisms (GCM) 10K type strain sequencing project: providing services to taxonomists for standard genome sequencing and annotation.</title>
        <authorList>
            <consortium name="The Broad Institute Genomics Platform"/>
            <consortium name="The Broad Institute Genome Sequencing Center for Infectious Disease"/>
            <person name="Wu L."/>
            <person name="Ma J."/>
        </authorList>
    </citation>
    <scope>NUCLEOTIDE SEQUENCE [LARGE SCALE GENOMIC DNA]</scope>
    <source>
        <strain evidence="2">JCM 16603</strain>
    </source>
</reference>
<sequence length="287" mass="32297">MAFTLSPPTPAGSSALRIQLCYLWRHGRLARLAQPQLLTEWIQHRKLNDRDPRLPRLADKLLVKAEVARQIGEDWLIPTLWSGVALPDRPPVAFPFVVKSRHGSQQVRVVRDDADYAAVREASKAWMQRSYGAWLDEWLYGQIPRGLLIEPYVGTGDVLPVDYKLFVFGGEVRFVQVHLDRAGEHRWVVMDLDWQRASPADGWPDPERPATLPSMIAAASTLGADMEFVRVDLYEVNGQPLFGELTFYPGSGLEKVQPRRLDLHMGMLWAAAAAASEWGEPIARLAA</sequence>
<evidence type="ECO:0000313" key="2">
    <source>
        <dbReference type="Proteomes" id="UP001501310"/>
    </source>
</evidence>